<reference evidence="2 3" key="1">
    <citation type="submission" date="2016-11" db="EMBL/GenBank/DDBJ databases">
        <title>Study of marine rhodopsin-containing bacteria.</title>
        <authorList>
            <person name="Yoshizawa S."/>
            <person name="Kumagai Y."/>
            <person name="Kogure K."/>
        </authorList>
    </citation>
    <scope>NUCLEOTIDE SEQUENCE [LARGE SCALE GENOMIC DNA]</scope>
    <source>
        <strain evidence="2 3">SG-29</strain>
    </source>
</reference>
<proteinExistence type="predicted"/>
<protein>
    <submittedName>
        <fullName evidence="2">Uncharacterized protein</fullName>
    </submittedName>
</protein>
<feature type="region of interest" description="Disordered" evidence="1">
    <location>
        <begin position="54"/>
        <end position="130"/>
    </location>
</feature>
<dbReference type="RefSeq" id="WP_094548916.1">
    <property type="nucleotide sequence ID" value="NZ_MQWB01000001.1"/>
</dbReference>
<evidence type="ECO:0000313" key="2">
    <source>
        <dbReference type="EMBL" id="OZC03495.1"/>
    </source>
</evidence>
<sequence>MPTTPDPKSRARDAFADLDTPEKTAFVIEATFSTIASALRETGERLGEIITEFDPDAFFRDGTAAPAPEAPTEARRPRAKTAPAPKTETAKKAAAKKAAASKPAASKTAPKSKPASKTAGRTRKKKDGDA</sequence>
<organism evidence="2 3">
    <name type="scientific">Rubricoccus marinus</name>
    <dbReference type="NCBI Taxonomy" id="716817"/>
    <lineage>
        <taxon>Bacteria</taxon>
        <taxon>Pseudomonadati</taxon>
        <taxon>Rhodothermota</taxon>
        <taxon>Rhodothermia</taxon>
        <taxon>Rhodothermales</taxon>
        <taxon>Rubricoccaceae</taxon>
        <taxon>Rubricoccus</taxon>
    </lineage>
</organism>
<dbReference type="Proteomes" id="UP000216446">
    <property type="component" value="Unassembled WGS sequence"/>
</dbReference>
<feature type="compositionally biased region" description="Low complexity" evidence="1">
    <location>
        <begin position="96"/>
        <end position="119"/>
    </location>
</feature>
<dbReference type="AlphaFoldDB" id="A0A259U0E3"/>
<evidence type="ECO:0000313" key="3">
    <source>
        <dbReference type="Proteomes" id="UP000216446"/>
    </source>
</evidence>
<accession>A0A259U0E3</accession>
<comment type="caution">
    <text evidence="2">The sequence shown here is derived from an EMBL/GenBank/DDBJ whole genome shotgun (WGS) entry which is preliminary data.</text>
</comment>
<evidence type="ECO:0000256" key="1">
    <source>
        <dbReference type="SAM" id="MobiDB-lite"/>
    </source>
</evidence>
<gene>
    <name evidence="2" type="ORF">BSZ36_11180</name>
</gene>
<dbReference type="InParanoid" id="A0A259U0E3"/>
<name>A0A259U0E3_9BACT</name>
<keyword evidence="3" id="KW-1185">Reference proteome</keyword>
<dbReference type="EMBL" id="MQWB01000001">
    <property type="protein sequence ID" value="OZC03495.1"/>
    <property type="molecule type" value="Genomic_DNA"/>
</dbReference>
<feature type="compositionally biased region" description="Basic residues" evidence="1">
    <location>
        <begin position="120"/>
        <end position="130"/>
    </location>
</feature>